<dbReference type="EMBL" id="PNYB01000001">
    <property type="protein sequence ID" value="PMS28428.1"/>
    <property type="molecule type" value="Genomic_DNA"/>
</dbReference>
<evidence type="ECO:0000313" key="2">
    <source>
        <dbReference type="Proteomes" id="UP000235347"/>
    </source>
</evidence>
<accession>A0A2N7WG70</accession>
<gene>
    <name evidence="1" type="ORF">C0Z19_01580</name>
</gene>
<dbReference type="PANTHER" id="PTHR36891">
    <property type="entry name" value="OS01G0127400 PROTEIN"/>
    <property type="match status" value="1"/>
</dbReference>
<keyword evidence="2" id="KW-1185">Reference proteome</keyword>
<evidence type="ECO:0000313" key="1">
    <source>
        <dbReference type="EMBL" id="PMS28428.1"/>
    </source>
</evidence>
<name>A0A2N7WG70_9BURK</name>
<dbReference type="Pfam" id="PF11805">
    <property type="entry name" value="DUF3326"/>
    <property type="match status" value="1"/>
</dbReference>
<dbReference type="PANTHER" id="PTHR36891:SF1">
    <property type="entry name" value="OS01G0127400 PROTEIN"/>
    <property type="match status" value="1"/>
</dbReference>
<sequence length="460" mass="48442">MQVREFELDVAVDSSSARSLSWLEKRVMAQIGASSVPIRFVVNAMGAASWRCDVAVVEGVAPGIAARSRSLFEFRKREAENTGAFNVALVIPTGIACTIGGHAGDANPVVKLMASVCDTLITHPNAVNASDLNELPANALYVEGSTLSRLLMGTAGLRPTRANRVLAAVEAHEEAPVLNAAINSVAAAVATYGLSSAGIVLIDPALQLASHATPAGRASGAVRHLDRLFDAVRAKRGQFDALAISTRVQVDAPCRTAYYRSHGELVNPWGGVEALLTHAVSTLLGIPTAHAPMYESVAVAHEDIGVVDARMAAEAISTGFFMCVLKGLQQSPRIVTDEASMRAPGVLTAMDVSCLVIPDGCIGLPMLAALEQGIPVIAVRGNISMMHNRLADLPWAQGRFYEVDNYLEAVGLIAAFKRGIAPDSLRRPLPALHVEVAAQAPEHAARPGAALPEPDYLPDL</sequence>
<protein>
    <submittedName>
        <fullName evidence="1">DUF3326 domain-containing protein</fullName>
    </submittedName>
</protein>
<organism evidence="1 2">
    <name type="scientific">Trinickia soli</name>
    <dbReference type="NCBI Taxonomy" id="380675"/>
    <lineage>
        <taxon>Bacteria</taxon>
        <taxon>Pseudomonadati</taxon>
        <taxon>Pseudomonadota</taxon>
        <taxon>Betaproteobacteria</taxon>
        <taxon>Burkholderiales</taxon>
        <taxon>Burkholderiaceae</taxon>
        <taxon>Trinickia</taxon>
    </lineage>
</organism>
<proteinExistence type="predicted"/>
<dbReference type="Proteomes" id="UP000235347">
    <property type="component" value="Unassembled WGS sequence"/>
</dbReference>
<comment type="caution">
    <text evidence="1">The sequence shown here is derived from an EMBL/GenBank/DDBJ whole genome shotgun (WGS) entry which is preliminary data.</text>
</comment>
<reference evidence="1 2" key="1">
    <citation type="submission" date="2018-01" db="EMBL/GenBank/DDBJ databases">
        <title>Whole genome analyses suggest that Burkholderia sensu lato contains two further novel genera in the rhizoxinica-symbiotica group Mycetohabitans gen. nov., and Trinickia gen. nov.: implications for the evolution of diazotrophy and nodulation in the Burkholderiaceae.</title>
        <authorList>
            <person name="Estrada-de los Santos P."/>
            <person name="Palmer M."/>
            <person name="Chavez-Ramirez B."/>
            <person name="Beukes C."/>
            <person name="Steenkamp E.T."/>
            <person name="Hirsch A.M."/>
            <person name="Manyaka P."/>
            <person name="Maluk M."/>
            <person name="Lafos M."/>
            <person name="Crook M."/>
            <person name="Gross E."/>
            <person name="Simon M.F."/>
            <person name="Bueno dos Reis Junior F."/>
            <person name="Poole P.S."/>
            <person name="Venter S.N."/>
            <person name="James E.K."/>
        </authorList>
    </citation>
    <scope>NUCLEOTIDE SEQUENCE [LARGE SCALE GENOMIC DNA]</scope>
    <source>
        <strain evidence="1 2">GP25-8</strain>
    </source>
</reference>
<dbReference type="AlphaFoldDB" id="A0A2N7WG70"/>
<dbReference type="RefSeq" id="WP_102608017.1">
    <property type="nucleotide sequence ID" value="NZ_CADIKD010000006.1"/>
</dbReference>
<dbReference type="InterPro" id="IPR021763">
    <property type="entry name" value="DUF3326"/>
</dbReference>